<accession>A0A1C5AM93</accession>
<reference evidence="4" key="1">
    <citation type="submission" date="2016-06" db="EMBL/GenBank/DDBJ databases">
        <authorList>
            <person name="Varghese N."/>
            <person name="Submissions Spin"/>
        </authorList>
    </citation>
    <scope>NUCLEOTIDE SEQUENCE [LARGE SCALE GENOMIC DNA]</scope>
    <source>
        <strain evidence="4">DSM 44100</strain>
    </source>
</reference>
<evidence type="ECO:0000256" key="1">
    <source>
        <dbReference type="SAM" id="MobiDB-lite"/>
    </source>
</evidence>
<evidence type="ECO:0000313" key="4">
    <source>
        <dbReference type="Proteomes" id="UP000198797"/>
    </source>
</evidence>
<evidence type="ECO:0000313" key="3">
    <source>
        <dbReference type="EMBL" id="SCF46124.1"/>
    </source>
</evidence>
<feature type="compositionally biased region" description="Low complexity" evidence="1">
    <location>
        <begin position="73"/>
        <end position="82"/>
    </location>
</feature>
<gene>
    <name evidence="3" type="ORF">GA0070216_11970</name>
</gene>
<dbReference type="PROSITE" id="PS51257">
    <property type="entry name" value="PROKAR_LIPOPROTEIN"/>
    <property type="match status" value="1"/>
</dbReference>
<protein>
    <submittedName>
        <fullName evidence="3">Uncharacterized protein</fullName>
    </submittedName>
</protein>
<dbReference type="OrthoDB" id="3697810at2"/>
<dbReference type="AlphaFoldDB" id="A0A1C5AM93"/>
<feature type="compositionally biased region" description="Gly residues" evidence="1">
    <location>
        <begin position="62"/>
        <end position="72"/>
    </location>
</feature>
<evidence type="ECO:0000256" key="2">
    <source>
        <dbReference type="SAM" id="SignalP"/>
    </source>
</evidence>
<dbReference type="RefSeq" id="WP_141723215.1">
    <property type="nucleotide sequence ID" value="NZ_FMCU01000019.1"/>
</dbReference>
<feature type="region of interest" description="Disordered" evidence="1">
    <location>
        <begin position="26"/>
        <end position="103"/>
    </location>
</feature>
<keyword evidence="4" id="KW-1185">Reference proteome</keyword>
<feature type="compositionally biased region" description="Low complexity" evidence="1">
    <location>
        <begin position="45"/>
        <end position="61"/>
    </location>
</feature>
<feature type="signal peptide" evidence="2">
    <location>
        <begin position="1"/>
        <end position="19"/>
    </location>
</feature>
<keyword evidence="2" id="KW-0732">Signal</keyword>
<organism evidence="3 4">
    <name type="scientific">Micromonospora matsumotoense</name>
    <dbReference type="NCBI Taxonomy" id="121616"/>
    <lineage>
        <taxon>Bacteria</taxon>
        <taxon>Bacillati</taxon>
        <taxon>Actinomycetota</taxon>
        <taxon>Actinomycetes</taxon>
        <taxon>Micromonosporales</taxon>
        <taxon>Micromonosporaceae</taxon>
        <taxon>Micromonospora</taxon>
    </lineage>
</organism>
<dbReference type="EMBL" id="FMCU01000019">
    <property type="protein sequence ID" value="SCF46124.1"/>
    <property type="molecule type" value="Genomic_DNA"/>
</dbReference>
<dbReference type="STRING" id="121616.GA0070216_11970"/>
<proteinExistence type="predicted"/>
<feature type="chain" id="PRO_5038376115" evidence="2">
    <location>
        <begin position="20"/>
        <end position="205"/>
    </location>
</feature>
<sequence>MPGRALLRTAAVASAVVLAAGGCAATTTGSEGPPAIGAAGGPAGPGHARAGSGDTGTVTDGGAPGIAVGGAGPTAAPTASPSTGGGGDSGGAKSGTKASGPTISYFRVTDKPRCPAGTTVHPIAGGGVLMEWRVGNVTSVALSVDGPGIYRDDYPSAGSEEFTFPCSGREGDIQRHTYTLTARNAHGTQTKTIVVTAPVHDIPKV</sequence>
<dbReference type="Proteomes" id="UP000198797">
    <property type="component" value="Unassembled WGS sequence"/>
</dbReference>
<feature type="compositionally biased region" description="Low complexity" evidence="1">
    <location>
        <begin position="26"/>
        <end position="37"/>
    </location>
</feature>
<feature type="compositionally biased region" description="Gly residues" evidence="1">
    <location>
        <begin position="83"/>
        <end position="93"/>
    </location>
</feature>
<name>A0A1C5AM93_9ACTN</name>